<comment type="caution">
    <text evidence="2">The sequence shown here is derived from an EMBL/GenBank/DDBJ whole genome shotgun (WGS) entry which is preliminary data.</text>
</comment>
<evidence type="ECO:0000313" key="2">
    <source>
        <dbReference type="EMBL" id="GGN81548.1"/>
    </source>
</evidence>
<reference evidence="2 3" key="1">
    <citation type="journal article" date="2014" name="Int. J. Syst. Evol. Microbiol.">
        <title>Complete genome sequence of Corynebacterium casei LMG S-19264T (=DSM 44701T), isolated from a smear-ripened cheese.</title>
        <authorList>
            <consortium name="US DOE Joint Genome Institute (JGI-PGF)"/>
            <person name="Walter F."/>
            <person name="Albersmeier A."/>
            <person name="Kalinowski J."/>
            <person name="Ruckert C."/>
        </authorList>
    </citation>
    <scope>NUCLEOTIDE SEQUENCE [LARGE SCALE GENOMIC DNA]</scope>
    <source>
        <strain evidence="2 3">CGMCC 4.7111</strain>
    </source>
</reference>
<evidence type="ECO:0000256" key="1">
    <source>
        <dbReference type="SAM" id="MobiDB-lite"/>
    </source>
</evidence>
<dbReference type="AlphaFoldDB" id="A0A917YAR6"/>
<feature type="compositionally biased region" description="Low complexity" evidence="1">
    <location>
        <begin position="40"/>
        <end position="52"/>
    </location>
</feature>
<dbReference type="Proteomes" id="UP000600365">
    <property type="component" value="Unassembled WGS sequence"/>
</dbReference>
<sequence>MNKSLGLPNGRPSITAPSMATTVPAAIHHRDSWDSSVFTASPPAAGSMGSAPERSHCTAQPTSTTARAPRASLSVIIARDVWVATVPGFFPMT</sequence>
<keyword evidence="3" id="KW-1185">Reference proteome</keyword>
<organism evidence="2 3">
    <name type="scientific">Streptomyces albiflavescens</name>
    <dbReference type="NCBI Taxonomy" id="1623582"/>
    <lineage>
        <taxon>Bacteria</taxon>
        <taxon>Bacillati</taxon>
        <taxon>Actinomycetota</taxon>
        <taxon>Actinomycetes</taxon>
        <taxon>Kitasatosporales</taxon>
        <taxon>Streptomycetaceae</taxon>
        <taxon>Streptomyces</taxon>
    </lineage>
</organism>
<protein>
    <submittedName>
        <fullName evidence="2">Uncharacterized protein</fullName>
    </submittedName>
</protein>
<feature type="compositionally biased region" description="Polar residues" evidence="1">
    <location>
        <begin position="57"/>
        <end position="66"/>
    </location>
</feature>
<dbReference type="EMBL" id="BMMM01000014">
    <property type="protein sequence ID" value="GGN81548.1"/>
    <property type="molecule type" value="Genomic_DNA"/>
</dbReference>
<proteinExistence type="predicted"/>
<gene>
    <name evidence="2" type="ORF">GCM10011579_068260</name>
</gene>
<accession>A0A917YAR6</accession>
<feature type="region of interest" description="Disordered" evidence="1">
    <location>
        <begin position="37"/>
        <end position="69"/>
    </location>
</feature>
<name>A0A917YAR6_9ACTN</name>
<evidence type="ECO:0000313" key="3">
    <source>
        <dbReference type="Proteomes" id="UP000600365"/>
    </source>
</evidence>